<proteinExistence type="predicted"/>
<dbReference type="AlphaFoldDB" id="A0A508SYJ0"/>
<gene>
    <name evidence="1" type="ORF">CI1B_10990</name>
</gene>
<protein>
    <submittedName>
        <fullName evidence="1">Uncharacterized protein</fullName>
    </submittedName>
</protein>
<comment type="caution">
    <text evidence="1">The sequence shown here is derived from an EMBL/GenBank/DDBJ whole genome shotgun (WGS) entry which is preliminary data.</text>
</comment>
<accession>A0A508SYJ0</accession>
<organism evidence="1 2">
    <name type="scientific">Bradyrhizobium ivorense</name>
    <dbReference type="NCBI Taxonomy" id="2511166"/>
    <lineage>
        <taxon>Bacteria</taxon>
        <taxon>Pseudomonadati</taxon>
        <taxon>Pseudomonadota</taxon>
        <taxon>Alphaproteobacteria</taxon>
        <taxon>Hyphomicrobiales</taxon>
        <taxon>Nitrobacteraceae</taxon>
        <taxon>Bradyrhizobium</taxon>
    </lineage>
</organism>
<reference evidence="1" key="1">
    <citation type="submission" date="2019-02" db="EMBL/GenBank/DDBJ databases">
        <authorList>
            <person name="Pothier F.J."/>
        </authorList>
    </citation>
    <scope>NUCLEOTIDE SEQUENCE</scope>
    <source>
        <strain evidence="1">CI-1B</strain>
    </source>
</reference>
<evidence type="ECO:0000313" key="1">
    <source>
        <dbReference type="EMBL" id="VIO65988.1"/>
    </source>
</evidence>
<evidence type="ECO:0000313" key="2">
    <source>
        <dbReference type="Proteomes" id="UP000328092"/>
    </source>
</evidence>
<keyword evidence="2" id="KW-1185">Reference proteome</keyword>
<name>A0A508SYJ0_9BRAD</name>
<dbReference type="RefSeq" id="WP_139857739.1">
    <property type="nucleotide sequence ID" value="NZ_CAADFC020000004.1"/>
</dbReference>
<dbReference type="OrthoDB" id="796912at2"/>
<dbReference type="Proteomes" id="UP000328092">
    <property type="component" value="Unassembled WGS sequence"/>
</dbReference>
<dbReference type="EMBL" id="CAADFC020000004">
    <property type="protein sequence ID" value="VIO65988.1"/>
    <property type="molecule type" value="Genomic_DNA"/>
</dbReference>
<sequence length="329" mass="36489">MLALNDPLWTKLDDAHRDRDIPQLLARFSQAWDDEIAKSLLWDCLCHQGTCYGATYAAIPHLLEIAEPDGNRRERFEIALFAGFVVHCVLEHRRTGDEALPGLPETTEAWDRKLDCYRSLLASLEDRGRDISHYERNELLPRYGKILRAAPIGRADIVRIKAIRTEFLSALPRIGKMCEQALVEMSHDASGLVPLLGGVAAAEGHRDLAGLLFHEEASSLRCTHCGWGYRYLLFGNQMALYADEHPPSAKPAAIFADSALLRDHKEKAASRHDSLVVPAADTDALAPSLARLLLLAERAPAQRPAVLLRNFLGSFRCRQCGAIGPLCVT</sequence>